<dbReference type="InterPro" id="IPR050229">
    <property type="entry name" value="GlpE_sulfurtransferase"/>
</dbReference>
<dbReference type="PROSITE" id="PS50206">
    <property type="entry name" value="RHODANESE_3"/>
    <property type="match status" value="1"/>
</dbReference>
<sequence>MRSEKDGIAQWDQEEVAKKLDDESITFVDIREPEEYNEGHIPGVPLLPMGEVPDHIDGMDKEKTHVFICRSGTRSQKVAQYAKQQGLDRAINFDGGMLSWDGDTKTGEEKRVQETSDIYK</sequence>
<reference evidence="3 4" key="1">
    <citation type="submission" date="2020-08" db="EMBL/GenBank/DDBJ databases">
        <title>Genomic Encyclopedia of Type Strains, Phase IV (KMG-IV): sequencing the most valuable type-strain genomes for metagenomic binning, comparative biology and taxonomic classification.</title>
        <authorList>
            <person name="Goeker M."/>
        </authorList>
    </citation>
    <scope>NUCLEOTIDE SEQUENCE [LARGE SCALE GENOMIC DNA]</scope>
    <source>
        <strain evidence="3 4">DSM 21769</strain>
    </source>
</reference>
<evidence type="ECO:0000313" key="4">
    <source>
        <dbReference type="Proteomes" id="UP000568839"/>
    </source>
</evidence>
<organism evidence="3 4">
    <name type="scientific">Geomicrobium halophilum</name>
    <dbReference type="NCBI Taxonomy" id="549000"/>
    <lineage>
        <taxon>Bacteria</taxon>
        <taxon>Bacillati</taxon>
        <taxon>Bacillota</taxon>
        <taxon>Bacilli</taxon>
        <taxon>Bacillales</taxon>
        <taxon>Geomicrobium</taxon>
    </lineage>
</organism>
<keyword evidence="3" id="KW-0808">Transferase</keyword>
<dbReference type="InterPro" id="IPR001763">
    <property type="entry name" value="Rhodanese-like_dom"/>
</dbReference>
<accession>A0A841PX03</accession>
<dbReference type="InterPro" id="IPR036873">
    <property type="entry name" value="Rhodanese-like_dom_sf"/>
</dbReference>
<dbReference type="Gene3D" id="3.40.250.10">
    <property type="entry name" value="Rhodanese-like domain"/>
    <property type="match status" value="1"/>
</dbReference>
<comment type="caution">
    <text evidence="3">The sequence shown here is derived from an EMBL/GenBank/DDBJ whole genome shotgun (WGS) entry which is preliminary data.</text>
</comment>
<dbReference type="PANTHER" id="PTHR43031:SF17">
    <property type="entry name" value="SULFURTRANSFERASE YTWF-RELATED"/>
    <property type="match status" value="1"/>
</dbReference>
<name>A0A841PX03_9BACL</name>
<dbReference type="SMART" id="SM00450">
    <property type="entry name" value="RHOD"/>
    <property type="match status" value="1"/>
</dbReference>
<dbReference type="SUPFAM" id="SSF52821">
    <property type="entry name" value="Rhodanese/Cell cycle control phosphatase"/>
    <property type="match status" value="1"/>
</dbReference>
<evidence type="ECO:0000313" key="3">
    <source>
        <dbReference type="EMBL" id="MBB6448445.1"/>
    </source>
</evidence>
<protein>
    <submittedName>
        <fullName evidence="3">Rhodanese-related sulfurtransferase</fullName>
    </submittedName>
</protein>
<feature type="region of interest" description="Disordered" evidence="1">
    <location>
        <begin position="33"/>
        <end position="55"/>
    </location>
</feature>
<evidence type="ECO:0000256" key="1">
    <source>
        <dbReference type="SAM" id="MobiDB-lite"/>
    </source>
</evidence>
<dbReference type="AlphaFoldDB" id="A0A841PX03"/>
<dbReference type="Proteomes" id="UP000568839">
    <property type="component" value="Unassembled WGS sequence"/>
</dbReference>
<gene>
    <name evidence="3" type="ORF">HNR44_000394</name>
</gene>
<feature type="region of interest" description="Disordered" evidence="1">
    <location>
        <begin position="101"/>
        <end position="120"/>
    </location>
</feature>
<dbReference type="GO" id="GO:0016740">
    <property type="term" value="F:transferase activity"/>
    <property type="evidence" value="ECO:0007669"/>
    <property type="project" value="UniProtKB-KW"/>
</dbReference>
<dbReference type="RefSeq" id="WP_184402437.1">
    <property type="nucleotide sequence ID" value="NZ_JACHHJ010000001.1"/>
</dbReference>
<evidence type="ECO:0000259" key="2">
    <source>
        <dbReference type="PROSITE" id="PS50206"/>
    </source>
</evidence>
<dbReference type="PANTHER" id="PTHR43031">
    <property type="entry name" value="FAD-DEPENDENT OXIDOREDUCTASE"/>
    <property type="match status" value="1"/>
</dbReference>
<proteinExistence type="predicted"/>
<dbReference type="CDD" id="cd00158">
    <property type="entry name" value="RHOD"/>
    <property type="match status" value="1"/>
</dbReference>
<dbReference type="EMBL" id="JACHHJ010000001">
    <property type="protein sequence ID" value="MBB6448445.1"/>
    <property type="molecule type" value="Genomic_DNA"/>
</dbReference>
<dbReference type="Pfam" id="PF00581">
    <property type="entry name" value="Rhodanese"/>
    <property type="match status" value="1"/>
</dbReference>
<feature type="compositionally biased region" description="Basic and acidic residues" evidence="1">
    <location>
        <begin position="102"/>
        <end position="120"/>
    </location>
</feature>
<keyword evidence="4" id="KW-1185">Reference proteome</keyword>
<feature type="domain" description="Rhodanese" evidence="2">
    <location>
        <begin position="21"/>
        <end position="109"/>
    </location>
</feature>